<dbReference type="InterPro" id="IPR003593">
    <property type="entry name" value="AAA+_ATPase"/>
</dbReference>
<dbReference type="Pfam" id="PF00005">
    <property type="entry name" value="ABC_tran"/>
    <property type="match status" value="1"/>
</dbReference>
<keyword evidence="2" id="KW-0813">Transport</keyword>
<name>A0ABT0XN45_9BACI</name>
<evidence type="ECO:0000256" key="2">
    <source>
        <dbReference type="ARBA" id="ARBA00022448"/>
    </source>
</evidence>
<dbReference type="RefSeq" id="WP_251610998.1">
    <property type="nucleotide sequence ID" value="NZ_JAMQJY010000003.1"/>
</dbReference>
<dbReference type="InterPro" id="IPR027417">
    <property type="entry name" value="P-loop_NTPase"/>
</dbReference>
<dbReference type="CDD" id="cd03230">
    <property type="entry name" value="ABC_DR_subfamily_A"/>
    <property type="match status" value="1"/>
</dbReference>
<dbReference type="EMBL" id="JAMQJY010000003">
    <property type="protein sequence ID" value="MCM2677329.1"/>
    <property type="molecule type" value="Genomic_DNA"/>
</dbReference>
<protein>
    <submittedName>
        <fullName evidence="6">ABC transporter ATP-binding protein</fullName>
    </submittedName>
</protein>
<keyword evidence="4 6" id="KW-0067">ATP-binding</keyword>
<comment type="similarity">
    <text evidence="1">Belongs to the ABC transporter superfamily.</text>
</comment>
<dbReference type="SUPFAM" id="SSF52540">
    <property type="entry name" value="P-loop containing nucleoside triphosphate hydrolases"/>
    <property type="match status" value="1"/>
</dbReference>
<dbReference type="Gene3D" id="3.40.50.300">
    <property type="entry name" value="P-loop containing nucleotide triphosphate hydrolases"/>
    <property type="match status" value="1"/>
</dbReference>
<accession>A0ABT0XN45</accession>
<sequence>MSVISIKNLSKSYKKQNVLDDISLHIESPGIWALVGPNGVGKTTFLNVLTNLIPLDSGTISLVGMKHSNFKVFKQVSYLQDNSVLYHYLTGYEHLKFICDMHNLSKQRLLEVVDYVGMGDYLHKLVGNYSLGMKQHLLLALSIINKPTLLLLDEPLNGLDPSSAILMRRLLLELAADGTTIILSSHNLSEIDRVTNQIIFLKDGKITEVHTKDHELTYYHLQVADQKKATDLLTENHYEFSESESCITFRATKNTLNEYISLITKYRIMIQDIQKETTSTEDLYNDFFRREVTK</sequence>
<gene>
    <name evidence="6" type="ORF">NDM98_19065</name>
</gene>
<proteinExistence type="inferred from homology"/>
<evidence type="ECO:0000256" key="1">
    <source>
        <dbReference type="ARBA" id="ARBA00005417"/>
    </source>
</evidence>
<dbReference type="InterPro" id="IPR003439">
    <property type="entry name" value="ABC_transporter-like_ATP-bd"/>
</dbReference>
<dbReference type="PANTHER" id="PTHR43335">
    <property type="entry name" value="ABC TRANSPORTER, ATP-BINDING PROTEIN"/>
    <property type="match status" value="1"/>
</dbReference>
<evidence type="ECO:0000256" key="3">
    <source>
        <dbReference type="ARBA" id="ARBA00022741"/>
    </source>
</evidence>
<comment type="caution">
    <text evidence="6">The sequence shown here is derived from an EMBL/GenBank/DDBJ whole genome shotgun (WGS) entry which is preliminary data.</text>
</comment>
<dbReference type="SMART" id="SM00382">
    <property type="entry name" value="AAA"/>
    <property type="match status" value="1"/>
</dbReference>
<organism evidence="6 7">
    <name type="scientific">Alkalicoccobacillus plakortidis</name>
    <dbReference type="NCBI Taxonomy" id="444060"/>
    <lineage>
        <taxon>Bacteria</taxon>
        <taxon>Bacillati</taxon>
        <taxon>Bacillota</taxon>
        <taxon>Bacilli</taxon>
        <taxon>Bacillales</taxon>
        <taxon>Bacillaceae</taxon>
        <taxon>Alkalicoccobacillus</taxon>
    </lineage>
</organism>
<feature type="domain" description="ABC transporter" evidence="5">
    <location>
        <begin position="4"/>
        <end position="228"/>
    </location>
</feature>
<reference evidence="6" key="1">
    <citation type="submission" date="2022-06" db="EMBL/GenBank/DDBJ databases">
        <title>Alkalicoccobacillus porphyridii sp. nov., isolated from a marine red alga, Porphyridium purpureum and reclassification of Shouchella plakortidis and Shouchella gibsonii as Alkalicoccobacillus plakortidis comb. nov. and Alkalicoccobacillus gibsonii comb. nov.</title>
        <authorList>
            <person name="Kim K.H."/>
            <person name="Lee J.K."/>
            <person name="Han D.M."/>
            <person name="Baek J.H."/>
            <person name="Jeon C.O."/>
        </authorList>
    </citation>
    <scope>NUCLEOTIDE SEQUENCE</scope>
    <source>
        <strain evidence="6">DSM 19153</strain>
    </source>
</reference>
<keyword evidence="7" id="KW-1185">Reference proteome</keyword>
<dbReference type="GO" id="GO:0005524">
    <property type="term" value="F:ATP binding"/>
    <property type="evidence" value="ECO:0007669"/>
    <property type="project" value="UniProtKB-KW"/>
</dbReference>
<evidence type="ECO:0000313" key="6">
    <source>
        <dbReference type="EMBL" id="MCM2677329.1"/>
    </source>
</evidence>
<keyword evidence="3" id="KW-0547">Nucleotide-binding</keyword>
<dbReference type="Proteomes" id="UP001203665">
    <property type="component" value="Unassembled WGS sequence"/>
</dbReference>
<evidence type="ECO:0000259" key="5">
    <source>
        <dbReference type="PROSITE" id="PS50893"/>
    </source>
</evidence>
<dbReference type="PROSITE" id="PS50893">
    <property type="entry name" value="ABC_TRANSPORTER_2"/>
    <property type="match status" value="1"/>
</dbReference>
<dbReference type="PANTHER" id="PTHR43335:SF4">
    <property type="entry name" value="ABC TRANSPORTER, ATP-BINDING PROTEIN"/>
    <property type="match status" value="1"/>
</dbReference>
<evidence type="ECO:0000256" key="4">
    <source>
        <dbReference type="ARBA" id="ARBA00022840"/>
    </source>
</evidence>
<evidence type="ECO:0000313" key="7">
    <source>
        <dbReference type="Proteomes" id="UP001203665"/>
    </source>
</evidence>